<keyword evidence="1" id="KW-0732">Signal</keyword>
<organism evidence="2 3">
    <name type="scientific">Cylindrotheca closterium</name>
    <dbReference type="NCBI Taxonomy" id="2856"/>
    <lineage>
        <taxon>Eukaryota</taxon>
        <taxon>Sar</taxon>
        <taxon>Stramenopiles</taxon>
        <taxon>Ochrophyta</taxon>
        <taxon>Bacillariophyta</taxon>
        <taxon>Bacillariophyceae</taxon>
        <taxon>Bacillariophycidae</taxon>
        <taxon>Bacillariales</taxon>
        <taxon>Bacillariaceae</taxon>
        <taxon>Cylindrotheca</taxon>
    </lineage>
</organism>
<evidence type="ECO:0000256" key="1">
    <source>
        <dbReference type="SAM" id="SignalP"/>
    </source>
</evidence>
<reference evidence="2" key="1">
    <citation type="submission" date="2023-08" db="EMBL/GenBank/DDBJ databases">
        <authorList>
            <person name="Audoor S."/>
            <person name="Bilcke G."/>
        </authorList>
    </citation>
    <scope>NUCLEOTIDE SEQUENCE</scope>
</reference>
<name>A0AAD2FVA9_9STRA</name>
<dbReference type="AlphaFoldDB" id="A0AAD2FVA9"/>
<sequence length="405" mass="44395">MKFSLKVVLAILASCCVSHSHGYVEVPGTSHLGEGVCQSTDSTVGGLGSQSPDFAAKFDQTALSCDEICRANNDSGGLRGFTLNDVGSCYCHYDDGTSPKDYLGTCPASFDGCGNQSSGTGDLKVGDPSSAYDCYEYTTFPVPVPSKSESNGDPHFRTWKNEHFEFHGQCDLVMTKVKNFASKEGIDLEIHLRTNMVRYWSYIKTAAIRIGNDILEVEGSVDKEDGIDKRHYHINFDHLGPLTHLGGYPVTISPRNNKYTIDLDKDYPAQSIEIKTFKEFVGVKIIGATEESFGNAVGITGDFNTGNTYARDGSTVLHDFNELGLEWQVLPSDGKLFHEIAKPQFPELCYLPEDPRGDRARRLAESDITEEAAEAACAGLKNDFDRKGCVYDILATQDMDMVGAY</sequence>
<evidence type="ECO:0000313" key="3">
    <source>
        <dbReference type="Proteomes" id="UP001295423"/>
    </source>
</evidence>
<comment type="caution">
    <text evidence="2">The sequence shown here is derived from an EMBL/GenBank/DDBJ whole genome shotgun (WGS) entry which is preliminary data.</text>
</comment>
<keyword evidence="3" id="KW-1185">Reference proteome</keyword>
<dbReference type="Proteomes" id="UP001295423">
    <property type="component" value="Unassembled WGS sequence"/>
</dbReference>
<evidence type="ECO:0000313" key="2">
    <source>
        <dbReference type="EMBL" id="CAJ1954204.1"/>
    </source>
</evidence>
<accession>A0AAD2FVA9</accession>
<feature type="chain" id="PRO_5041992122" description="VWFD domain-containing protein" evidence="1">
    <location>
        <begin position="23"/>
        <end position="405"/>
    </location>
</feature>
<protein>
    <recommendedName>
        <fullName evidence="4">VWFD domain-containing protein</fullName>
    </recommendedName>
</protein>
<gene>
    <name evidence="2" type="ORF">CYCCA115_LOCUS14799</name>
</gene>
<proteinExistence type="predicted"/>
<dbReference type="EMBL" id="CAKOGP040001858">
    <property type="protein sequence ID" value="CAJ1954204.1"/>
    <property type="molecule type" value="Genomic_DNA"/>
</dbReference>
<feature type="signal peptide" evidence="1">
    <location>
        <begin position="1"/>
        <end position="22"/>
    </location>
</feature>
<evidence type="ECO:0008006" key="4">
    <source>
        <dbReference type="Google" id="ProtNLM"/>
    </source>
</evidence>